<evidence type="ECO:0000313" key="4">
    <source>
        <dbReference type="EMBL" id="CRZ06628.1"/>
    </source>
</evidence>
<dbReference type="InterPro" id="IPR047187">
    <property type="entry name" value="SF1_C_Upf1"/>
</dbReference>
<dbReference type="EMBL" id="HACM01006186">
    <property type="protein sequence ID" value="CRZ06628.1"/>
    <property type="molecule type" value="Transcribed_RNA"/>
</dbReference>
<evidence type="ECO:0000259" key="3">
    <source>
        <dbReference type="Pfam" id="PF13087"/>
    </source>
</evidence>
<feature type="domain" description="DNA2/NAM7 helicase-like C-terminal" evidence="3">
    <location>
        <begin position="940"/>
        <end position="1160"/>
    </location>
</feature>
<evidence type="ECO:0000256" key="1">
    <source>
        <dbReference type="SAM" id="Coils"/>
    </source>
</evidence>
<name>A0A0H5QXA9_9EUKA</name>
<dbReference type="SUPFAM" id="SSF52540">
    <property type="entry name" value="P-loop containing nucleoside triphosphate hydrolases"/>
    <property type="match status" value="1"/>
</dbReference>
<dbReference type="GO" id="GO:0031380">
    <property type="term" value="C:nuclear RNA-directed RNA polymerase complex"/>
    <property type="evidence" value="ECO:0007669"/>
    <property type="project" value="TreeGrafter"/>
</dbReference>
<evidence type="ECO:0000259" key="2">
    <source>
        <dbReference type="Pfam" id="PF13086"/>
    </source>
</evidence>
<dbReference type="CDD" id="cd20336">
    <property type="entry name" value="Rcat_RBR"/>
    <property type="match status" value="1"/>
</dbReference>
<dbReference type="PANTHER" id="PTHR10887:SF341">
    <property type="entry name" value="NFX1-TYPE ZINC FINGER-CONTAINING PROTEIN 1"/>
    <property type="match status" value="1"/>
</dbReference>
<dbReference type="InterPro" id="IPR045055">
    <property type="entry name" value="DNA2/NAM7-like"/>
</dbReference>
<dbReference type="FunFam" id="3.40.50.300:FF:001660">
    <property type="entry name" value="NF-X1 finger and helicase protein, putative"/>
    <property type="match status" value="1"/>
</dbReference>
<dbReference type="GO" id="GO:0031048">
    <property type="term" value="P:regulatory ncRNA-mediated heterochromatin formation"/>
    <property type="evidence" value="ECO:0007669"/>
    <property type="project" value="TreeGrafter"/>
</dbReference>
<proteinExistence type="predicted"/>
<dbReference type="PANTHER" id="PTHR10887">
    <property type="entry name" value="DNA2/NAM7 HELICASE FAMILY"/>
    <property type="match status" value="1"/>
</dbReference>
<dbReference type="InterPro" id="IPR041677">
    <property type="entry name" value="DNA2/NAM7_AAA_11"/>
</dbReference>
<dbReference type="Pfam" id="PF13087">
    <property type="entry name" value="AAA_12"/>
    <property type="match status" value="1"/>
</dbReference>
<sequence length="1709" mass="192914">MVYPLQEKRIWDQVKTAKTNATPDADERSAVKPEQVPVTTMAPTFKTISLNRLLTEFQVKKRGVGGSHPISQNRLLLEMQRLTSGARGFQDPETKAHTAETPIVTSVCPVKTYTDHVDNRLKAANSDTSVPKVHLQDKSNRISKCQLTFDVDRPVFDKLLRDKNAVLGGYWNACKFVKSLSMMSQNDPLKTMWMILSPGAFGVQRVREILMFSDPSVQPNVVVNTLIMPMIKALINTVARHDLTARPSFVRLLYAIWSVPSLYQQIFDAASAECIADMESLIVFLTCSAFCSRSRQSPQDSEHLERLAELLERQGHEQASQVRRELMPDATHSSVFAVEQQLGRHDNDCIDYLEIRIIPTMEEIQSWWRTDPNESGFLPTAHNDVGFLAESPTMRMRDRAFRLVREDMLSTLRQKLRSYTASPNVPKFDKVSVSNFSIDPVPCVELHVPKPESVLAQKEEDQEDYWKRTHWLSKGSLACFIVEDVGVIIGKVVWLIFNPSFEENNGNSHKLMQVSFAVESSIEMGFLYHCIRAKLQGALIHVCTEFFSYEPVLSALQTTMGCPLYDDLAMPRSPNSDKSIRIPKKISFCMFREMVHERISQENQQDCDMMCDWKRLYQNFLQLDQAQRQSFLTAIDRRHNISLIQGPPGTGKTLIGVMASRALLLNSSTRILCICYTNRQLDQFLEALLDAGLIEIVRIGGRSTCRRLLEYNMFQPDTHTTHENFCYNRINDLRGERTQTKNGVFETLHQLEKDLDPTCQKLTSHLDSEMEEFFDDDVVDDDGYVLIGHAGGWIRGRGDILHKIHGEATVPNNEGNALPAKWNPNNIDLRLEKLSEHFDDLRNLEREKDLIDGKRHSHQLKTARIIGCTATGAATYRSMINDAACDVLIIEEAAEILEANVIAALNHNVRKIIMIGDHKQLRPKVSDYRLTVESGNGFDLNRSTFERLILENYKFTSLQTQHRMRPQISKMVRELCYENLADGDVVQNYDHITGLQKDVVFVNHSFPELSDQSDVDERTNSCSKVNKMEAQFVVCTAAYLCQQGYSTENIVILTPYLGQLMEIKSVLKKRDMSAIFSQRDIRELEDVLGDDAVDVANDMQQPKSIRVSTVDNFQGEESLIVLVSLVRSNNRAVIGFLKQKERINVLLSRAKASLIIFGSKECLVSASPIWKNVINGCDVFDGVPIVCPRHGAKSLIKTPEDFARLAPLGGCLVPCGDILKCGHACQASCHDPKATFHAKCAVLVPEICESGHPVQRLCWAKAPKCFVQMIETCGVCASNYLRPCYLPAERASCRQCEIRLAREKRLEEIEIQKVQQFADLMEEQARKLLDIDAENATIAANLSISKSKGDAEAELMQALNQKRRTEHEAQLARQRIAANVAENIRKCYEETEAKRAKEEDRLKRMVNAAKEKTMQIQADNEIYLKESALLAEDLVERCGGDQQNEVDRLQIALSLTEQLRNLSVGAECGVCFDSCKRSDGVICGGSPSHFLCKDCFSCHVASESDCDLALLVKRCGRICCPFSRTDNCSSPPFPIETIGRYAHPDSFSKFLKAQQRLQEKSIVEEYEITFERRVKAESIRRMRLTPAEKARDNICVLLTPSCPRCSQAFIDFDGCCALTCNNCGCPFCAFCLKDCGGDAHAHVAVCPYNPGGGQVFQGQEAWRTGLRRFMIVKIKEYLATIKDNELRNAALKLAEKDLLDCNITLENLK</sequence>
<feature type="domain" description="DNA2/NAM7 helicase helicase" evidence="2">
    <location>
        <begin position="622"/>
        <end position="925"/>
    </location>
</feature>
<feature type="coiled-coil region" evidence="1">
    <location>
        <begin position="1348"/>
        <end position="1408"/>
    </location>
</feature>
<dbReference type="CDD" id="cd18808">
    <property type="entry name" value="SF1_C_Upf1"/>
    <property type="match status" value="1"/>
</dbReference>
<dbReference type="GO" id="GO:0004386">
    <property type="term" value="F:helicase activity"/>
    <property type="evidence" value="ECO:0007669"/>
    <property type="project" value="InterPro"/>
</dbReference>
<protein>
    <submittedName>
        <fullName evidence="4">Uncharacterized protein</fullName>
    </submittedName>
</protein>
<reference evidence="4" key="1">
    <citation type="submission" date="2015-04" db="EMBL/GenBank/DDBJ databases">
        <title>The genome sequence of the plant pathogenic Rhizarian Plasmodiophora brassicae reveals insights in its biotrophic life cycle and the origin of chitin synthesis.</title>
        <authorList>
            <person name="Schwelm A."/>
            <person name="Fogelqvist J."/>
            <person name="Knaust A."/>
            <person name="Julke S."/>
            <person name="Lilja T."/>
            <person name="Dhandapani V."/>
            <person name="Bonilla-Rosso G."/>
            <person name="Karlsson M."/>
            <person name="Shevchenko A."/>
            <person name="Choi S.R."/>
            <person name="Kim H.G."/>
            <person name="Park J.Y."/>
            <person name="Lim Y.P."/>
            <person name="Ludwig-Muller J."/>
            <person name="Dixelius C."/>
        </authorList>
    </citation>
    <scope>NUCLEOTIDE SEQUENCE</scope>
    <source>
        <tissue evidence="4">Potato root galls</tissue>
    </source>
</reference>
<accession>A0A0H5QXA9</accession>
<dbReference type="CDD" id="cd17936">
    <property type="entry name" value="EEXXEc_NFX1"/>
    <property type="match status" value="1"/>
</dbReference>
<dbReference type="Gene3D" id="3.40.50.300">
    <property type="entry name" value="P-loop containing nucleotide triphosphate hydrolases"/>
    <property type="match status" value="2"/>
</dbReference>
<organism evidence="4">
    <name type="scientific">Spongospora subterranea</name>
    <dbReference type="NCBI Taxonomy" id="70186"/>
    <lineage>
        <taxon>Eukaryota</taxon>
        <taxon>Sar</taxon>
        <taxon>Rhizaria</taxon>
        <taxon>Endomyxa</taxon>
        <taxon>Phytomyxea</taxon>
        <taxon>Plasmodiophorida</taxon>
        <taxon>Plasmodiophoridae</taxon>
        <taxon>Spongospora</taxon>
    </lineage>
</organism>
<dbReference type="InterPro" id="IPR027417">
    <property type="entry name" value="P-loop_NTPase"/>
</dbReference>
<dbReference type="InterPro" id="IPR041679">
    <property type="entry name" value="DNA2/NAM7-like_C"/>
</dbReference>
<dbReference type="Pfam" id="PF13086">
    <property type="entry name" value="AAA_11"/>
    <property type="match status" value="1"/>
</dbReference>
<keyword evidence="1" id="KW-0175">Coiled coil</keyword>